<evidence type="ECO:0000256" key="1">
    <source>
        <dbReference type="ARBA" id="ARBA00010617"/>
    </source>
</evidence>
<dbReference type="Proteomes" id="UP000184330">
    <property type="component" value="Unassembled WGS sequence"/>
</dbReference>
<gene>
    <name evidence="8" type="ORF">PAC_03425</name>
</gene>
<dbReference type="Gene3D" id="1.10.630.10">
    <property type="entry name" value="Cytochrome P450"/>
    <property type="match status" value="1"/>
</dbReference>
<dbReference type="CDD" id="cd11065">
    <property type="entry name" value="CYP64-like"/>
    <property type="match status" value="1"/>
</dbReference>
<dbReference type="GO" id="GO:0016705">
    <property type="term" value="F:oxidoreductase activity, acting on paired donors, with incorporation or reduction of molecular oxygen"/>
    <property type="evidence" value="ECO:0007669"/>
    <property type="project" value="InterPro"/>
</dbReference>
<feature type="binding site" description="axial binding residue" evidence="6">
    <location>
        <position position="390"/>
    </location>
    <ligand>
        <name>heme</name>
        <dbReference type="ChEBI" id="CHEBI:30413"/>
    </ligand>
    <ligandPart>
        <name>Fe</name>
        <dbReference type="ChEBI" id="CHEBI:18248"/>
    </ligandPart>
</feature>
<evidence type="ECO:0000313" key="9">
    <source>
        <dbReference type="Proteomes" id="UP000184330"/>
    </source>
</evidence>
<dbReference type="GO" id="GO:0004497">
    <property type="term" value="F:monooxygenase activity"/>
    <property type="evidence" value="ECO:0007669"/>
    <property type="project" value="UniProtKB-KW"/>
</dbReference>
<evidence type="ECO:0000313" key="8">
    <source>
        <dbReference type="EMBL" id="CZR53546.1"/>
    </source>
</evidence>
<keyword evidence="4 6" id="KW-0408">Iron</keyword>
<dbReference type="PANTHER" id="PTHR46300:SF2">
    <property type="entry name" value="CYTOCHROME P450 MONOOXYGENASE ALNH-RELATED"/>
    <property type="match status" value="1"/>
</dbReference>
<accession>A0A1L7WLA5</accession>
<dbReference type="InterPro" id="IPR017972">
    <property type="entry name" value="Cyt_P450_CS"/>
</dbReference>
<evidence type="ECO:0000256" key="3">
    <source>
        <dbReference type="ARBA" id="ARBA00023002"/>
    </source>
</evidence>
<reference evidence="8 9" key="1">
    <citation type="submission" date="2016-03" db="EMBL/GenBank/DDBJ databases">
        <authorList>
            <person name="Ploux O."/>
        </authorList>
    </citation>
    <scope>NUCLEOTIDE SEQUENCE [LARGE SCALE GENOMIC DNA]</scope>
    <source>
        <strain evidence="8 9">UAMH 11012</strain>
    </source>
</reference>
<dbReference type="PROSITE" id="PS00086">
    <property type="entry name" value="CYTOCHROME_P450"/>
    <property type="match status" value="1"/>
</dbReference>
<organism evidence="8 9">
    <name type="scientific">Phialocephala subalpina</name>
    <dbReference type="NCBI Taxonomy" id="576137"/>
    <lineage>
        <taxon>Eukaryota</taxon>
        <taxon>Fungi</taxon>
        <taxon>Dikarya</taxon>
        <taxon>Ascomycota</taxon>
        <taxon>Pezizomycotina</taxon>
        <taxon>Leotiomycetes</taxon>
        <taxon>Helotiales</taxon>
        <taxon>Mollisiaceae</taxon>
        <taxon>Phialocephala</taxon>
        <taxon>Phialocephala fortinii species complex</taxon>
    </lineage>
</organism>
<dbReference type="AlphaFoldDB" id="A0A1L7WLA5"/>
<evidence type="ECO:0000256" key="5">
    <source>
        <dbReference type="ARBA" id="ARBA00023033"/>
    </source>
</evidence>
<keyword evidence="2 6" id="KW-0479">Metal-binding</keyword>
<sequence length="483" mass="55495">MPSSDFHLQLQKWAQKYGPIFSLKLGSQTLVVLSGPDGVKDLLDKRSNVYSGRPAVFIREFGDDLNILMRTNDETWRRQRKMYHVQLNVNVADKYIPYQDFESKELLWDLLMSPENFNLHLKRFTTSLASTMAYGWRTTSVDLPQWIEGYAVAASQMQIMDWYPILRPIFRRLPSKISGIQDEIIRLKNIEEHLWFSLMQDAQDRMKEGEMNESFCRDMLLENMSEGKDQLTPKEIAFNAGHAWAGATDTTYNTLQGFLKAMILFPDVQREAQKEIDSVVGKDRLPEWTDLANLPYVQSCVKETLRWSPTTITGGMPHCVAKDDIYMGYRIPAGASILQNVWTLNSRVRTPREFDPTRHFEDRLSSQESAVQADSNKRDHFTFGAGRRICPGLHVADRSLFITISRLLWAFDITPEMDASGQPVPIERDAITPGFIVAPMPYKCTIRPRDEMRAKIIDSIWKSASESLDENDNYNGHLHRDGA</sequence>
<comment type="cofactor">
    <cofactor evidence="6">
        <name>heme</name>
        <dbReference type="ChEBI" id="CHEBI:30413"/>
    </cofactor>
</comment>
<dbReference type="InterPro" id="IPR002401">
    <property type="entry name" value="Cyt_P450_E_grp-I"/>
</dbReference>
<evidence type="ECO:0000256" key="7">
    <source>
        <dbReference type="RuleBase" id="RU000461"/>
    </source>
</evidence>
<dbReference type="OrthoDB" id="1055148at2759"/>
<dbReference type="Pfam" id="PF00067">
    <property type="entry name" value="p450"/>
    <property type="match status" value="1"/>
</dbReference>
<dbReference type="InterPro" id="IPR050364">
    <property type="entry name" value="Cytochrome_P450_fung"/>
</dbReference>
<evidence type="ECO:0000256" key="6">
    <source>
        <dbReference type="PIRSR" id="PIRSR602401-1"/>
    </source>
</evidence>
<dbReference type="GO" id="GO:0005506">
    <property type="term" value="F:iron ion binding"/>
    <property type="evidence" value="ECO:0007669"/>
    <property type="project" value="InterPro"/>
</dbReference>
<dbReference type="STRING" id="576137.A0A1L7WLA5"/>
<keyword evidence="3 7" id="KW-0560">Oxidoreductase</keyword>
<keyword evidence="6 7" id="KW-0349">Heme</keyword>
<dbReference type="EMBL" id="FJOG01000004">
    <property type="protein sequence ID" value="CZR53546.1"/>
    <property type="molecule type" value="Genomic_DNA"/>
</dbReference>
<name>A0A1L7WLA5_9HELO</name>
<protein>
    <submittedName>
        <fullName evidence="8">Related to cytochrome P450</fullName>
    </submittedName>
</protein>
<dbReference type="GO" id="GO:0020037">
    <property type="term" value="F:heme binding"/>
    <property type="evidence" value="ECO:0007669"/>
    <property type="project" value="InterPro"/>
</dbReference>
<dbReference type="SUPFAM" id="SSF48264">
    <property type="entry name" value="Cytochrome P450"/>
    <property type="match status" value="1"/>
</dbReference>
<dbReference type="InterPro" id="IPR001128">
    <property type="entry name" value="Cyt_P450"/>
</dbReference>
<comment type="similarity">
    <text evidence="1 7">Belongs to the cytochrome P450 family.</text>
</comment>
<keyword evidence="9" id="KW-1185">Reference proteome</keyword>
<evidence type="ECO:0000256" key="4">
    <source>
        <dbReference type="ARBA" id="ARBA00023004"/>
    </source>
</evidence>
<dbReference type="PRINTS" id="PR00463">
    <property type="entry name" value="EP450I"/>
</dbReference>
<evidence type="ECO:0000256" key="2">
    <source>
        <dbReference type="ARBA" id="ARBA00022723"/>
    </source>
</evidence>
<dbReference type="PANTHER" id="PTHR46300">
    <property type="entry name" value="P450, PUTATIVE (EUROFUNG)-RELATED-RELATED"/>
    <property type="match status" value="1"/>
</dbReference>
<keyword evidence="5 7" id="KW-0503">Monooxygenase</keyword>
<dbReference type="InterPro" id="IPR036396">
    <property type="entry name" value="Cyt_P450_sf"/>
</dbReference>
<proteinExistence type="inferred from homology"/>